<dbReference type="GO" id="GO:0005576">
    <property type="term" value="C:extracellular region"/>
    <property type="evidence" value="ECO:0007669"/>
    <property type="project" value="UniProtKB-SubCell"/>
</dbReference>
<comment type="similarity">
    <text evidence="2">Belongs to the plant rapid alkalinization factor (RALF) family.</text>
</comment>
<evidence type="ECO:0000256" key="9">
    <source>
        <dbReference type="SAM" id="SignalP"/>
    </source>
</evidence>
<dbReference type="PANTHER" id="PTHR34270:SF3">
    <property type="entry name" value="PROTEIN RALF-LIKE 16-RELATED"/>
    <property type="match status" value="1"/>
</dbReference>
<keyword evidence="6" id="KW-1015">Disulfide bond</keyword>
<evidence type="ECO:0000256" key="8">
    <source>
        <dbReference type="SAM" id="MobiDB-lite"/>
    </source>
</evidence>
<feature type="signal peptide" evidence="9">
    <location>
        <begin position="1"/>
        <end position="31"/>
    </location>
</feature>
<evidence type="ECO:0000256" key="6">
    <source>
        <dbReference type="ARBA" id="ARBA00023157"/>
    </source>
</evidence>
<evidence type="ECO:0000256" key="2">
    <source>
        <dbReference type="ARBA" id="ARBA00009178"/>
    </source>
</evidence>
<organism evidence="10 11">
    <name type="scientific">Arabidopsis thaliana</name>
    <name type="common">Mouse-ear cress</name>
    <dbReference type="NCBI Taxonomy" id="3702"/>
    <lineage>
        <taxon>Eukaryota</taxon>
        <taxon>Viridiplantae</taxon>
        <taxon>Streptophyta</taxon>
        <taxon>Embryophyta</taxon>
        <taxon>Tracheophyta</taxon>
        <taxon>Spermatophyta</taxon>
        <taxon>Magnoliopsida</taxon>
        <taxon>eudicotyledons</taxon>
        <taxon>Gunneridae</taxon>
        <taxon>Pentapetalae</taxon>
        <taxon>rosids</taxon>
        <taxon>malvids</taxon>
        <taxon>Brassicales</taxon>
        <taxon>Brassicaceae</taxon>
        <taxon>Camelineae</taxon>
        <taxon>Arabidopsis</taxon>
    </lineage>
</organism>
<evidence type="ECO:0000313" key="11">
    <source>
        <dbReference type="Proteomes" id="UP000078284"/>
    </source>
</evidence>
<name>A0A178V0L2_ARATH</name>
<dbReference type="ExpressionAtlas" id="A0A178V0L2">
    <property type="expression patterns" value="baseline and differential"/>
</dbReference>
<protein>
    <submittedName>
        <fullName evidence="10">RALFL28</fullName>
    </submittedName>
</protein>
<comment type="caution">
    <text evidence="10">The sequence shown here is derived from an EMBL/GenBank/DDBJ whole genome shotgun (WGS) entry which is preliminary data.</text>
</comment>
<dbReference type="GO" id="GO:0005179">
    <property type="term" value="F:hormone activity"/>
    <property type="evidence" value="ECO:0007669"/>
    <property type="project" value="UniProtKB-KW"/>
</dbReference>
<dbReference type="AlphaFoldDB" id="A0A178V0L2"/>
<gene>
    <name evidence="10" type="ordered locus">AXX17_At4g13000</name>
</gene>
<evidence type="ECO:0000256" key="5">
    <source>
        <dbReference type="ARBA" id="ARBA00022729"/>
    </source>
</evidence>
<accession>A0A178V0L2</accession>
<dbReference type="GO" id="GO:0040008">
    <property type="term" value="P:regulation of growth"/>
    <property type="evidence" value="ECO:0007669"/>
    <property type="project" value="UniProtKB-ARBA"/>
</dbReference>
<feature type="compositionally biased region" description="Pro residues" evidence="8">
    <location>
        <begin position="75"/>
        <end position="85"/>
    </location>
</feature>
<comment type="subcellular location">
    <subcellularLocation>
        <location evidence="1">Secreted</location>
    </subcellularLocation>
</comment>
<evidence type="ECO:0000313" key="10">
    <source>
        <dbReference type="EMBL" id="OAO99698.1"/>
    </source>
</evidence>
<evidence type="ECO:0000256" key="7">
    <source>
        <dbReference type="ARBA" id="ARBA00037228"/>
    </source>
</evidence>
<dbReference type="Proteomes" id="UP000078284">
    <property type="component" value="Chromosome 4"/>
</dbReference>
<evidence type="ECO:0000256" key="4">
    <source>
        <dbReference type="ARBA" id="ARBA00022702"/>
    </source>
</evidence>
<proteinExistence type="inferred from homology"/>
<reference evidence="11" key="1">
    <citation type="journal article" date="2016" name="Proc. Natl. Acad. Sci. U.S.A.">
        <title>Chromosome-level assembly of Arabidopsis thaliana Ler reveals the extent of translocation and inversion polymorphisms.</title>
        <authorList>
            <person name="Zapata L."/>
            <person name="Ding J."/>
            <person name="Willing E.M."/>
            <person name="Hartwig B."/>
            <person name="Bezdan D."/>
            <person name="Jiao W.B."/>
            <person name="Patel V."/>
            <person name="Velikkakam James G."/>
            <person name="Koornneef M."/>
            <person name="Ossowski S."/>
            <person name="Schneeberger K."/>
        </authorList>
    </citation>
    <scope>NUCLEOTIDE SEQUENCE [LARGE SCALE GENOMIC DNA]</scope>
    <source>
        <strain evidence="11">cv. Landsberg erecta</strain>
    </source>
</reference>
<keyword evidence="3" id="KW-0964">Secreted</keyword>
<dbReference type="InterPro" id="IPR008801">
    <property type="entry name" value="RALF"/>
</dbReference>
<dbReference type="Pfam" id="PF05498">
    <property type="entry name" value="RALF"/>
    <property type="match status" value="1"/>
</dbReference>
<evidence type="ECO:0000256" key="1">
    <source>
        <dbReference type="ARBA" id="ARBA00004613"/>
    </source>
</evidence>
<sequence>MSILKETKRFMVVAMVIACVFISNNMNVAVANEIGYPGMGRGDRQPGCDHGNCPPDQPANPYHRGCEKSKRCRGPDPPALPQKMI</sequence>
<feature type="chain" id="PRO_5008094514" evidence="9">
    <location>
        <begin position="32"/>
        <end position="85"/>
    </location>
</feature>
<dbReference type="EMBL" id="LUHQ01000004">
    <property type="protein sequence ID" value="OAO99698.1"/>
    <property type="molecule type" value="Genomic_DNA"/>
</dbReference>
<keyword evidence="4" id="KW-0372">Hormone</keyword>
<feature type="region of interest" description="Disordered" evidence="8">
    <location>
        <begin position="45"/>
        <end position="85"/>
    </location>
</feature>
<keyword evidence="5 9" id="KW-0732">Signal</keyword>
<evidence type="ECO:0000256" key="3">
    <source>
        <dbReference type="ARBA" id="ARBA00022525"/>
    </source>
</evidence>
<dbReference type="PANTHER" id="PTHR34270">
    <property type="entry name" value="PROTEIN RALF-LIKE 15-RELATED"/>
    <property type="match status" value="1"/>
</dbReference>
<comment type="function">
    <text evidence="7">Cell signaling peptide that may regulate plant stress, growth, and development. Mediates a rapid alkalinization of extracellular space by mediating a transient increase in the cytoplasmic Ca(2+) concentration leading to a calcium-dependent signaling events through a cell surface receptor and a concomitant activation of some intracellular mitogen-activated protein kinases.</text>
</comment>